<dbReference type="RefSeq" id="WP_189991043.1">
    <property type="nucleotide sequence ID" value="NZ_BMZS01000007.1"/>
</dbReference>
<gene>
    <name evidence="1" type="ORF">GCM10017083_30190</name>
</gene>
<organism evidence="1 2">
    <name type="scientific">Thalassobaculum fulvum</name>
    <dbReference type="NCBI Taxonomy" id="1633335"/>
    <lineage>
        <taxon>Bacteria</taxon>
        <taxon>Pseudomonadati</taxon>
        <taxon>Pseudomonadota</taxon>
        <taxon>Alphaproteobacteria</taxon>
        <taxon>Rhodospirillales</taxon>
        <taxon>Thalassobaculaceae</taxon>
        <taxon>Thalassobaculum</taxon>
    </lineage>
</organism>
<dbReference type="InterPro" id="IPR007460">
    <property type="entry name" value="BrnT_toxin"/>
</dbReference>
<dbReference type="InterPro" id="IPR038573">
    <property type="entry name" value="BrnT_sf"/>
</dbReference>
<accession>A0A919CQB4</accession>
<dbReference type="Pfam" id="PF04365">
    <property type="entry name" value="BrnT_toxin"/>
    <property type="match status" value="1"/>
</dbReference>
<reference evidence="1" key="2">
    <citation type="submission" date="2020-09" db="EMBL/GenBank/DDBJ databases">
        <authorList>
            <person name="Sun Q."/>
            <person name="Kim S."/>
        </authorList>
    </citation>
    <scope>NUCLEOTIDE SEQUENCE</scope>
    <source>
        <strain evidence="1">KCTC 42651</strain>
    </source>
</reference>
<sequence>MLFDWSDAKARYNRAKHGVAFEAVTRFDLETALILFDDRRDYGEIREQALRMIDDRLHQLAFTRRGHVLRIISLRPASRRERARYNAWVDQNEQSDV</sequence>
<evidence type="ECO:0008006" key="3">
    <source>
        <dbReference type="Google" id="ProtNLM"/>
    </source>
</evidence>
<dbReference type="AlphaFoldDB" id="A0A919CQB4"/>
<dbReference type="Gene3D" id="3.10.450.530">
    <property type="entry name" value="Ribonuclease toxin, BrnT, of type II toxin-antitoxin system"/>
    <property type="match status" value="1"/>
</dbReference>
<comment type="caution">
    <text evidence="1">The sequence shown here is derived from an EMBL/GenBank/DDBJ whole genome shotgun (WGS) entry which is preliminary data.</text>
</comment>
<keyword evidence="2" id="KW-1185">Reference proteome</keyword>
<protein>
    <recommendedName>
        <fullName evidence="3">BrnT family toxin</fullName>
    </recommendedName>
</protein>
<evidence type="ECO:0000313" key="1">
    <source>
        <dbReference type="EMBL" id="GHD53622.1"/>
    </source>
</evidence>
<name>A0A919CQB4_9PROT</name>
<dbReference type="Proteomes" id="UP000630353">
    <property type="component" value="Unassembled WGS sequence"/>
</dbReference>
<evidence type="ECO:0000313" key="2">
    <source>
        <dbReference type="Proteomes" id="UP000630353"/>
    </source>
</evidence>
<dbReference type="EMBL" id="BMZS01000007">
    <property type="protein sequence ID" value="GHD53622.1"/>
    <property type="molecule type" value="Genomic_DNA"/>
</dbReference>
<proteinExistence type="predicted"/>
<reference evidence="1" key="1">
    <citation type="journal article" date="2014" name="Int. J. Syst. Evol. Microbiol.">
        <title>Complete genome sequence of Corynebacterium casei LMG S-19264T (=DSM 44701T), isolated from a smear-ripened cheese.</title>
        <authorList>
            <consortium name="US DOE Joint Genome Institute (JGI-PGF)"/>
            <person name="Walter F."/>
            <person name="Albersmeier A."/>
            <person name="Kalinowski J."/>
            <person name="Ruckert C."/>
        </authorList>
    </citation>
    <scope>NUCLEOTIDE SEQUENCE</scope>
    <source>
        <strain evidence="1">KCTC 42651</strain>
    </source>
</reference>